<dbReference type="GO" id="GO:0046872">
    <property type="term" value="F:metal ion binding"/>
    <property type="evidence" value="ECO:0007669"/>
    <property type="project" value="UniProtKB-KW"/>
</dbReference>
<name>A0A075WJL4_ARCFL</name>
<accession>A0A075WJL4</accession>
<dbReference type="Pfam" id="PF04055">
    <property type="entry name" value="Radical_SAM"/>
    <property type="match status" value="1"/>
</dbReference>
<dbReference type="HOGENOM" id="CLU_015525_2_1_2"/>
<evidence type="ECO:0000256" key="2">
    <source>
        <dbReference type="ARBA" id="ARBA00023004"/>
    </source>
</evidence>
<dbReference type="InterPro" id="IPR007197">
    <property type="entry name" value="rSAM"/>
</dbReference>
<evidence type="ECO:0000313" key="5">
    <source>
        <dbReference type="EMBL" id="AIG97773.1"/>
    </source>
</evidence>
<keyword evidence="1" id="KW-0479">Metal-binding</keyword>
<evidence type="ECO:0000256" key="3">
    <source>
        <dbReference type="ARBA" id="ARBA00023014"/>
    </source>
</evidence>
<dbReference type="SUPFAM" id="SSF102114">
    <property type="entry name" value="Radical SAM enzymes"/>
    <property type="match status" value="1"/>
</dbReference>
<proteinExistence type="predicted"/>
<evidence type="ECO:0000313" key="6">
    <source>
        <dbReference type="Proteomes" id="UP000028501"/>
    </source>
</evidence>
<dbReference type="EMBL" id="CP006577">
    <property type="protein sequence ID" value="AIG97773.1"/>
    <property type="molecule type" value="Genomic_DNA"/>
</dbReference>
<dbReference type="Proteomes" id="UP000028501">
    <property type="component" value="Chromosome"/>
</dbReference>
<evidence type="ECO:0000259" key="4">
    <source>
        <dbReference type="Pfam" id="PF04055"/>
    </source>
</evidence>
<dbReference type="PANTHER" id="PTHR43432:SF3">
    <property type="entry name" value="SLR0285 PROTEIN"/>
    <property type="match status" value="1"/>
</dbReference>
<dbReference type="CDD" id="cd01335">
    <property type="entry name" value="Radical_SAM"/>
    <property type="match status" value="1"/>
</dbReference>
<keyword evidence="2" id="KW-0408">Iron</keyword>
<dbReference type="GeneID" id="24794500"/>
<dbReference type="GO" id="GO:0051536">
    <property type="term" value="F:iron-sulfur cluster binding"/>
    <property type="evidence" value="ECO:0007669"/>
    <property type="project" value="UniProtKB-KW"/>
</dbReference>
<dbReference type="RefSeq" id="WP_048095390.1">
    <property type="nucleotide sequence ID" value="NZ_CP006577.1"/>
</dbReference>
<dbReference type="GO" id="GO:0016829">
    <property type="term" value="F:lyase activity"/>
    <property type="evidence" value="ECO:0007669"/>
    <property type="project" value="UniProtKB-KW"/>
</dbReference>
<dbReference type="InterPro" id="IPR058240">
    <property type="entry name" value="rSAM_sf"/>
</dbReference>
<dbReference type="KEGG" id="afg:AFULGI_00009880"/>
<evidence type="ECO:0000256" key="1">
    <source>
        <dbReference type="ARBA" id="ARBA00022723"/>
    </source>
</evidence>
<keyword evidence="5" id="KW-0456">Lyase</keyword>
<dbReference type="SFLD" id="SFLDG01084">
    <property type="entry name" value="Uncharacterised_Radical_SAM_Su"/>
    <property type="match status" value="1"/>
</dbReference>
<dbReference type="AlphaFoldDB" id="A0A075WJL4"/>
<keyword evidence="3" id="KW-0411">Iron-sulfur</keyword>
<protein>
    <submittedName>
        <fullName evidence="5">DNA repair photolyase</fullName>
    </submittedName>
</protein>
<dbReference type="InterPro" id="IPR040086">
    <property type="entry name" value="MJ0683-like"/>
</dbReference>
<dbReference type="PANTHER" id="PTHR43432">
    <property type="entry name" value="SLR0285 PROTEIN"/>
    <property type="match status" value="1"/>
</dbReference>
<dbReference type="SFLD" id="SFLDS00029">
    <property type="entry name" value="Radical_SAM"/>
    <property type="match status" value="1"/>
</dbReference>
<organism evidence="5 6">
    <name type="scientific">Archaeoglobus fulgidus DSM 8774</name>
    <dbReference type="NCBI Taxonomy" id="1344584"/>
    <lineage>
        <taxon>Archaea</taxon>
        <taxon>Methanobacteriati</taxon>
        <taxon>Methanobacteriota</taxon>
        <taxon>Archaeoglobi</taxon>
        <taxon>Archaeoglobales</taxon>
        <taxon>Archaeoglobaceae</taxon>
        <taxon>Archaeoglobus</taxon>
    </lineage>
</organism>
<feature type="domain" description="Radical SAM core" evidence="4">
    <location>
        <begin position="24"/>
        <end position="180"/>
    </location>
</feature>
<reference evidence="5 6" key="1">
    <citation type="submission" date="2013-07" db="EMBL/GenBank/DDBJ databases">
        <title>Genome of Archaeoglobus fulgidus.</title>
        <authorList>
            <person name="Fiebig A."/>
            <person name="Birkeland N.-K."/>
        </authorList>
    </citation>
    <scope>NUCLEOTIDE SEQUENCE [LARGE SCALE GENOMIC DNA]</scope>
    <source>
        <strain evidence="5 6">DSM 8774</strain>
    </source>
</reference>
<gene>
    <name evidence="5" type="ORF">AFULGI_00009880</name>
</gene>
<dbReference type="Gene3D" id="3.80.30.30">
    <property type="match status" value="1"/>
</dbReference>
<sequence>MRVIREFDPWKSPLCTCPKKYSFNPYTGCAHGCLYCYATYIPSFFKLREKRNLFRNLERDLQELPANALISMSNSSDPYPPVEKAREITRKCLEIMKDYDIRVMVVTKSDIVVRDLRLLSEMRSAVSITITGLDEFEPNAPPTEKRIEALKAVKDAGIPAVLRLDPVIPGVNDSKLDIIEKAMPDHVVTSTLKLKADSLARMAKKLPWLKRIEFERKGAYRYFPEEVRRRVLFKIKSFCEEIGVGVGFCREGFEFPSKSCDGSHLIDHVK</sequence>